<dbReference type="InterPro" id="IPR036380">
    <property type="entry name" value="Isochorismatase-like_sf"/>
</dbReference>
<gene>
    <name evidence="3" type="ORF">SAMN05216186_12047</name>
</gene>
<evidence type="ECO:0000313" key="4">
    <source>
        <dbReference type="Proteomes" id="UP000198706"/>
    </source>
</evidence>
<dbReference type="PANTHER" id="PTHR43540">
    <property type="entry name" value="PEROXYUREIDOACRYLATE/UREIDOACRYLATE AMIDOHYDROLASE-RELATED"/>
    <property type="match status" value="1"/>
</dbReference>
<dbReference type="Pfam" id="PF00857">
    <property type="entry name" value="Isochorismatase"/>
    <property type="match status" value="1"/>
</dbReference>
<protein>
    <submittedName>
        <fullName evidence="3">Nicotinamidase-related amidase</fullName>
    </submittedName>
</protein>
<dbReference type="SUPFAM" id="SSF52499">
    <property type="entry name" value="Isochorismatase-like hydrolases"/>
    <property type="match status" value="1"/>
</dbReference>
<dbReference type="AlphaFoldDB" id="A0A1G9JVX4"/>
<dbReference type="InterPro" id="IPR050272">
    <property type="entry name" value="Isochorismatase-like_hydrls"/>
</dbReference>
<dbReference type="PANTHER" id="PTHR43540:SF1">
    <property type="entry name" value="ISOCHORISMATASE HYDROLASE"/>
    <property type="match status" value="1"/>
</dbReference>
<accession>A0A1G9JVX4</accession>
<dbReference type="EMBL" id="FNFD01000020">
    <property type="protein sequence ID" value="SDL41003.1"/>
    <property type="molecule type" value="Genomic_DNA"/>
</dbReference>
<dbReference type="Gene3D" id="3.40.50.850">
    <property type="entry name" value="Isochorismatase-like"/>
    <property type="match status" value="1"/>
</dbReference>
<dbReference type="STRING" id="137658.SAMN05216186_12047"/>
<organism evidence="3 4">
    <name type="scientific">Pseudomonas indica</name>
    <dbReference type="NCBI Taxonomy" id="137658"/>
    <lineage>
        <taxon>Bacteria</taxon>
        <taxon>Pseudomonadati</taxon>
        <taxon>Pseudomonadota</taxon>
        <taxon>Gammaproteobacteria</taxon>
        <taxon>Pseudomonadales</taxon>
        <taxon>Pseudomonadaceae</taxon>
        <taxon>Pseudomonas</taxon>
    </lineage>
</organism>
<proteinExistence type="predicted"/>
<name>A0A1G9JVX4_9PSED</name>
<dbReference type="InterPro" id="IPR000868">
    <property type="entry name" value="Isochorismatase-like_dom"/>
</dbReference>
<feature type="domain" description="Isochorismatase-like" evidence="2">
    <location>
        <begin position="6"/>
        <end position="176"/>
    </location>
</feature>
<evidence type="ECO:0000259" key="2">
    <source>
        <dbReference type="Pfam" id="PF00857"/>
    </source>
</evidence>
<dbReference type="GO" id="GO:0016787">
    <property type="term" value="F:hydrolase activity"/>
    <property type="evidence" value="ECO:0007669"/>
    <property type="project" value="UniProtKB-KW"/>
</dbReference>
<dbReference type="CDD" id="cd01014">
    <property type="entry name" value="nicotinamidase_related"/>
    <property type="match status" value="1"/>
</dbReference>
<evidence type="ECO:0000256" key="1">
    <source>
        <dbReference type="ARBA" id="ARBA00022801"/>
    </source>
</evidence>
<evidence type="ECO:0000313" key="3">
    <source>
        <dbReference type="EMBL" id="SDL41003.1"/>
    </source>
</evidence>
<keyword evidence="4" id="KW-1185">Reference proteome</keyword>
<reference evidence="3 4" key="1">
    <citation type="submission" date="2016-10" db="EMBL/GenBank/DDBJ databases">
        <authorList>
            <person name="de Groot N.N."/>
        </authorList>
    </citation>
    <scope>NUCLEOTIDE SEQUENCE [LARGE SCALE GENOMIC DNA]</scope>
    <source>
        <strain evidence="3 4">JCM 21544</strain>
    </source>
</reference>
<keyword evidence="1" id="KW-0378">Hydrolase</keyword>
<sequence>MHHPIALIIIDMQRGIQQLPERSRNNPQAAERIAVLLAAWRSAGWPVVHIRHISREAGSVFAPGQPGVEFHPPLAPLPHEALFEKNTTDAFLHSGLERWLRVRGIESVALVGVASENSVENSARTAGNLGFRTLVAEDACFTYAKTDFAGTPRSADEVHAMAMANLHGEYARVLDSDTLLGMLPQ</sequence>
<dbReference type="RefSeq" id="WP_084335578.1">
    <property type="nucleotide sequence ID" value="NZ_FNFD01000020.1"/>
</dbReference>
<dbReference type="Proteomes" id="UP000198706">
    <property type="component" value="Unassembled WGS sequence"/>
</dbReference>